<gene>
    <name evidence="2" type="ORF">Cba03nite_41860</name>
</gene>
<evidence type="ECO:0000256" key="1">
    <source>
        <dbReference type="SAM" id="MobiDB-lite"/>
    </source>
</evidence>
<dbReference type="AlphaFoldDB" id="A0A8J3JLP6"/>
<dbReference type="Proteomes" id="UP000601223">
    <property type="component" value="Unassembled WGS sequence"/>
</dbReference>
<name>A0A8J3JLP6_9ACTN</name>
<feature type="region of interest" description="Disordered" evidence="1">
    <location>
        <begin position="1"/>
        <end position="60"/>
    </location>
</feature>
<organism evidence="2 3">
    <name type="scientific">Catellatospora bangladeshensis</name>
    <dbReference type="NCBI Taxonomy" id="310355"/>
    <lineage>
        <taxon>Bacteria</taxon>
        <taxon>Bacillati</taxon>
        <taxon>Actinomycetota</taxon>
        <taxon>Actinomycetes</taxon>
        <taxon>Micromonosporales</taxon>
        <taxon>Micromonosporaceae</taxon>
        <taxon>Catellatospora</taxon>
    </lineage>
</organism>
<sequence length="60" mass="5894">MDGPIPAHSGHGGRQRWSGGSAKPGLPDDTGHVVGPSTDRAAGGTTEVPPAARAGPITQV</sequence>
<evidence type="ECO:0000313" key="2">
    <source>
        <dbReference type="EMBL" id="GIF82837.1"/>
    </source>
</evidence>
<evidence type="ECO:0000313" key="3">
    <source>
        <dbReference type="Proteomes" id="UP000601223"/>
    </source>
</evidence>
<comment type="caution">
    <text evidence="2">The sequence shown here is derived from an EMBL/GenBank/DDBJ whole genome shotgun (WGS) entry which is preliminary data.</text>
</comment>
<accession>A0A8J3JLP6</accession>
<proteinExistence type="predicted"/>
<keyword evidence="3" id="KW-1185">Reference proteome</keyword>
<dbReference type="EMBL" id="BONF01000025">
    <property type="protein sequence ID" value="GIF82837.1"/>
    <property type="molecule type" value="Genomic_DNA"/>
</dbReference>
<protein>
    <submittedName>
        <fullName evidence="2">Uncharacterized protein</fullName>
    </submittedName>
</protein>
<reference evidence="2 3" key="1">
    <citation type="submission" date="2021-01" db="EMBL/GenBank/DDBJ databases">
        <title>Whole genome shotgun sequence of Catellatospora bangladeshensis NBRC 107357.</title>
        <authorList>
            <person name="Komaki H."/>
            <person name="Tamura T."/>
        </authorList>
    </citation>
    <scope>NUCLEOTIDE SEQUENCE [LARGE SCALE GENOMIC DNA]</scope>
    <source>
        <strain evidence="2 3">NBRC 107357</strain>
    </source>
</reference>